<dbReference type="AlphaFoldDB" id="A0A344U4K4"/>
<gene>
    <name evidence="1" type="ORF">C0216_22340</name>
</gene>
<dbReference type="KEGG" id="sgz:C0216_22340"/>
<organism evidence="1 2">
    <name type="scientific">Streptomyces globosus</name>
    <dbReference type="NCBI Taxonomy" id="68209"/>
    <lineage>
        <taxon>Bacteria</taxon>
        <taxon>Bacillati</taxon>
        <taxon>Actinomycetota</taxon>
        <taxon>Actinomycetes</taxon>
        <taxon>Kitasatosporales</taxon>
        <taxon>Streptomycetaceae</taxon>
        <taxon>Streptomyces</taxon>
    </lineage>
</organism>
<accession>A0A344U4K4</accession>
<dbReference type="EMBL" id="CP030862">
    <property type="protein sequence ID" value="AXE25825.1"/>
    <property type="molecule type" value="Genomic_DNA"/>
</dbReference>
<dbReference type="RefSeq" id="WP_114057003.1">
    <property type="nucleotide sequence ID" value="NZ_CP030862.1"/>
</dbReference>
<dbReference type="Proteomes" id="UP000252004">
    <property type="component" value="Chromosome"/>
</dbReference>
<name>A0A344U4K4_9ACTN</name>
<evidence type="ECO:0000313" key="1">
    <source>
        <dbReference type="EMBL" id="AXE25825.1"/>
    </source>
</evidence>
<protein>
    <submittedName>
        <fullName evidence="1">Uncharacterized protein</fullName>
    </submittedName>
</protein>
<proteinExistence type="predicted"/>
<evidence type="ECO:0000313" key="2">
    <source>
        <dbReference type="Proteomes" id="UP000252004"/>
    </source>
</evidence>
<reference evidence="1 2" key="1">
    <citation type="submission" date="2018-01" db="EMBL/GenBank/DDBJ databases">
        <title>Draft genome Sequence of streptomyces globosus LZH-48.</title>
        <authorList>
            <person name="Ran K."/>
            <person name="Li Z."/>
            <person name="Wei S."/>
            <person name="Dong R."/>
        </authorList>
    </citation>
    <scope>NUCLEOTIDE SEQUENCE [LARGE SCALE GENOMIC DNA]</scope>
    <source>
        <strain evidence="1 2">LZH-48</strain>
    </source>
</reference>
<sequence>MSAPTRPTGSRTAAGADARLHWWALALPVLAFCLLLLLPAGAGEAQASTGDTPHLLQVGRELMRAAG</sequence>
<keyword evidence="2" id="KW-1185">Reference proteome</keyword>